<keyword evidence="3" id="KW-1185">Reference proteome</keyword>
<protein>
    <submittedName>
        <fullName evidence="2">Uncharacterized protein</fullName>
    </submittedName>
</protein>
<dbReference type="AlphaFoldDB" id="A0A0D0E056"/>
<sequence>MFPSPARRSTTFSVDPGPDNQIWERAQDLLQLAEIREARRYWEWSGQPPAHTAQTASADFPVVNTDRVSQLKIPDISTFIQRLSECREGTSACSLIVPH</sequence>
<dbReference type="Proteomes" id="UP000054538">
    <property type="component" value="Unassembled WGS sequence"/>
</dbReference>
<name>A0A0D0E056_9AGAM</name>
<dbReference type="HOGENOM" id="CLU_2321107_0_0_1"/>
<gene>
    <name evidence="2" type="ORF">PAXRUDRAFT_537607</name>
</gene>
<evidence type="ECO:0000256" key="1">
    <source>
        <dbReference type="SAM" id="MobiDB-lite"/>
    </source>
</evidence>
<evidence type="ECO:0000313" key="3">
    <source>
        <dbReference type="Proteomes" id="UP000054538"/>
    </source>
</evidence>
<organism evidence="2 3">
    <name type="scientific">Paxillus rubicundulus Ve08.2h10</name>
    <dbReference type="NCBI Taxonomy" id="930991"/>
    <lineage>
        <taxon>Eukaryota</taxon>
        <taxon>Fungi</taxon>
        <taxon>Dikarya</taxon>
        <taxon>Basidiomycota</taxon>
        <taxon>Agaricomycotina</taxon>
        <taxon>Agaricomycetes</taxon>
        <taxon>Agaricomycetidae</taxon>
        <taxon>Boletales</taxon>
        <taxon>Paxilineae</taxon>
        <taxon>Paxillaceae</taxon>
        <taxon>Paxillus</taxon>
    </lineage>
</organism>
<dbReference type="InParanoid" id="A0A0D0E056"/>
<feature type="region of interest" description="Disordered" evidence="1">
    <location>
        <begin position="1"/>
        <end position="20"/>
    </location>
</feature>
<dbReference type="EMBL" id="KN825221">
    <property type="protein sequence ID" value="KIK93024.1"/>
    <property type="molecule type" value="Genomic_DNA"/>
</dbReference>
<evidence type="ECO:0000313" key="2">
    <source>
        <dbReference type="EMBL" id="KIK93024.1"/>
    </source>
</evidence>
<reference evidence="3" key="2">
    <citation type="submission" date="2015-01" db="EMBL/GenBank/DDBJ databases">
        <title>Evolutionary Origins and Diversification of the Mycorrhizal Mutualists.</title>
        <authorList>
            <consortium name="DOE Joint Genome Institute"/>
            <consortium name="Mycorrhizal Genomics Consortium"/>
            <person name="Kohler A."/>
            <person name="Kuo A."/>
            <person name="Nagy L.G."/>
            <person name="Floudas D."/>
            <person name="Copeland A."/>
            <person name="Barry K.W."/>
            <person name="Cichocki N."/>
            <person name="Veneault-Fourrey C."/>
            <person name="LaButti K."/>
            <person name="Lindquist E.A."/>
            <person name="Lipzen A."/>
            <person name="Lundell T."/>
            <person name="Morin E."/>
            <person name="Murat C."/>
            <person name="Riley R."/>
            <person name="Ohm R."/>
            <person name="Sun H."/>
            <person name="Tunlid A."/>
            <person name="Henrissat B."/>
            <person name="Grigoriev I.V."/>
            <person name="Hibbett D.S."/>
            <person name="Martin F."/>
        </authorList>
    </citation>
    <scope>NUCLEOTIDE SEQUENCE [LARGE SCALE GENOMIC DNA]</scope>
    <source>
        <strain evidence="3">Ve08.2h10</strain>
    </source>
</reference>
<reference evidence="2 3" key="1">
    <citation type="submission" date="2014-04" db="EMBL/GenBank/DDBJ databases">
        <authorList>
            <consortium name="DOE Joint Genome Institute"/>
            <person name="Kuo A."/>
            <person name="Kohler A."/>
            <person name="Jargeat P."/>
            <person name="Nagy L.G."/>
            <person name="Floudas D."/>
            <person name="Copeland A."/>
            <person name="Barry K.W."/>
            <person name="Cichocki N."/>
            <person name="Veneault-Fourrey C."/>
            <person name="LaButti K."/>
            <person name="Lindquist E.A."/>
            <person name="Lipzen A."/>
            <person name="Lundell T."/>
            <person name="Morin E."/>
            <person name="Murat C."/>
            <person name="Sun H."/>
            <person name="Tunlid A."/>
            <person name="Henrissat B."/>
            <person name="Grigoriev I.V."/>
            <person name="Hibbett D.S."/>
            <person name="Martin F."/>
            <person name="Nordberg H.P."/>
            <person name="Cantor M.N."/>
            <person name="Hua S.X."/>
        </authorList>
    </citation>
    <scope>NUCLEOTIDE SEQUENCE [LARGE SCALE GENOMIC DNA]</scope>
    <source>
        <strain evidence="2 3">Ve08.2h10</strain>
    </source>
</reference>
<accession>A0A0D0E056</accession>
<proteinExistence type="predicted"/>